<dbReference type="InterPro" id="IPR045861">
    <property type="entry name" value="CorA_cytoplasmic_dom"/>
</dbReference>
<sequence length="550" mass="62526">MGRKTTTPLDRTTFANRHTGYGNHDSYSFSPRSPASIYRHAAPSGPWPWMDFDSDATLVHPPMTESPVDTTWRGYPYNLFCNWTTDQVRRSKIISGCAQLDSCSIHKVDVLSNGKIDEGLEDQAYVVSKETADEFWEGILDSRPSHVRVRALFLDSLTLPVLQMLGTKYSIEPFFFSSSLNWIPSRYQDLMRPGEGDHLTITLPFVGLLQNVTNLVSPSSIRSISAKPHPPFAANNVLVQELLSIHIVRTLQSSTIVSYYPRSISQRTSAKRLRTLVQRAGQNTYWQRIFSKSNDPTFLLLAILWYVQYSWDEAFEALYDHTNWLESRVLSTNNISLTGELHNVQAHLLNYQSLLQDFRRSITFIKHTPNPAMDGVVSRSECRQSADLLSRECGNLIYEIDRLESRRYVQSNRLKNIIDFAFAIVNIEDSRHTQRLAETTVKDSASMKQISYLTAIFLPASFVAGVFGMNVTEINPGSAQSMIHYIEATISLTIFTTWLIILLQSHSSIHKEGSSLWRRMCWPIFFVTDHVKAAHEKLRGETTGGYVLPV</sequence>
<keyword evidence="7 8" id="KW-0472">Membrane</keyword>
<keyword evidence="5 8" id="KW-0812">Transmembrane</keyword>
<evidence type="ECO:0000256" key="6">
    <source>
        <dbReference type="ARBA" id="ARBA00022989"/>
    </source>
</evidence>
<dbReference type="GO" id="GO:0015095">
    <property type="term" value="F:magnesium ion transmembrane transporter activity"/>
    <property type="evidence" value="ECO:0007669"/>
    <property type="project" value="TreeGrafter"/>
</dbReference>
<dbReference type="HOGENOM" id="CLU_018401_0_0_1"/>
<evidence type="ECO:0000256" key="4">
    <source>
        <dbReference type="ARBA" id="ARBA00022475"/>
    </source>
</evidence>
<feature type="transmembrane region" description="Helical" evidence="8">
    <location>
        <begin position="450"/>
        <end position="470"/>
    </location>
</feature>
<evidence type="ECO:0000256" key="7">
    <source>
        <dbReference type="ARBA" id="ARBA00023136"/>
    </source>
</evidence>
<dbReference type="Gene3D" id="1.20.58.340">
    <property type="entry name" value="Magnesium transport protein CorA, transmembrane region"/>
    <property type="match status" value="1"/>
</dbReference>
<dbReference type="InterPro" id="IPR002523">
    <property type="entry name" value="MgTranspt_CorA/ZnTranspt_ZntB"/>
</dbReference>
<dbReference type="EMBL" id="KN822283">
    <property type="protein sequence ID" value="KIM51133.1"/>
    <property type="molecule type" value="Genomic_DNA"/>
</dbReference>
<dbReference type="InterPro" id="IPR045863">
    <property type="entry name" value="CorA_TM1_TM2"/>
</dbReference>
<dbReference type="PANTHER" id="PTHR46494">
    <property type="entry name" value="CORA FAMILY METAL ION TRANSPORTER (EUROFUNG)"/>
    <property type="match status" value="1"/>
</dbReference>
<dbReference type="GO" id="GO:0005886">
    <property type="term" value="C:plasma membrane"/>
    <property type="evidence" value="ECO:0007669"/>
    <property type="project" value="UniProtKB-SubCell"/>
</dbReference>
<proteinExistence type="inferred from homology"/>
<organism evidence="9 10">
    <name type="scientific">Scleroderma citrinum Foug A</name>
    <dbReference type="NCBI Taxonomy" id="1036808"/>
    <lineage>
        <taxon>Eukaryota</taxon>
        <taxon>Fungi</taxon>
        <taxon>Dikarya</taxon>
        <taxon>Basidiomycota</taxon>
        <taxon>Agaricomycotina</taxon>
        <taxon>Agaricomycetes</taxon>
        <taxon>Agaricomycetidae</taxon>
        <taxon>Boletales</taxon>
        <taxon>Sclerodermatineae</taxon>
        <taxon>Sclerodermataceae</taxon>
        <taxon>Scleroderma</taxon>
    </lineage>
</organism>
<evidence type="ECO:0000256" key="8">
    <source>
        <dbReference type="SAM" id="Phobius"/>
    </source>
</evidence>
<evidence type="ECO:0000256" key="1">
    <source>
        <dbReference type="ARBA" id="ARBA00004651"/>
    </source>
</evidence>
<reference evidence="9 10" key="1">
    <citation type="submission" date="2014-04" db="EMBL/GenBank/DDBJ databases">
        <authorList>
            <consortium name="DOE Joint Genome Institute"/>
            <person name="Kuo A."/>
            <person name="Kohler A."/>
            <person name="Nagy L.G."/>
            <person name="Floudas D."/>
            <person name="Copeland A."/>
            <person name="Barry K.W."/>
            <person name="Cichocki N."/>
            <person name="Veneault-Fourrey C."/>
            <person name="LaButti K."/>
            <person name="Lindquist E.A."/>
            <person name="Lipzen A."/>
            <person name="Lundell T."/>
            <person name="Morin E."/>
            <person name="Murat C."/>
            <person name="Sun H."/>
            <person name="Tunlid A."/>
            <person name="Henrissat B."/>
            <person name="Grigoriev I.V."/>
            <person name="Hibbett D.S."/>
            <person name="Martin F."/>
            <person name="Nordberg H.P."/>
            <person name="Cantor M.N."/>
            <person name="Hua S.X."/>
        </authorList>
    </citation>
    <scope>NUCLEOTIDE SEQUENCE [LARGE SCALE GENOMIC DNA]</scope>
    <source>
        <strain evidence="9 10">Foug A</strain>
    </source>
</reference>
<reference evidence="10" key="2">
    <citation type="submission" date="2015-01" db="EMBL/GenBank/DDBJ databases">
        <title>Evolutionary Origins and Diversification of the Mycorrhizal Mutualists.</title>
        <authorList>
            <consortium name="DOE Joint Genome Institute"/>
            <consortium name="Mycorrhizal Genomics Consortium"/>
            <person name="Kohler A."/>
            <person name="Kuo A."/>
            <person name="Nagy L.G."/>
            <person name="Floudas D."/>
            <person name="Copeland A."/>
            <person name="Barry K.W."/>
            <person name="Cichocki N."/>
            <person name="Veneault-Fourrey C."/>
            <person name="LaButti K."/>
            <person name="Lindquist E.A."/>
            <person name="Lipzen A."/>
            <person name="Lundell T."/>
            <person name="Morin E."/>
            <person name="Murat C."/>
            <person name="Riley R."/>
            <person name="Ohm R."/>
            <person name="Sun H."/>
            <person name="Tunlid A."/>
            <person name="Henrissat B."/>
            <person name="Grigoriev I.V."/>
            <person name="Hibbett D.S."/>
            <person name="Martin F."/>
        </authorList>
    </citation>
    <scope>NUCLEOTIDE SEQUENCE [LARGE SCALE GENOMIC DNA]</scope>
    <source>
        <strain evidence="10">Foug A</strain>
    </source>
</reference>
<dbReference type="PANTHER" id="PTHR46494:SF1">
    <property type="entry name" value="CORA FAMILY METAL ION TRANSPORTER (EUROFUNG)"/>
    <property type="match status" value="1"/>
</dbReference>
<comment type="subcellular location">
    <subcellularLocation>
        <location evidence="1">Cell membrane</location>
        <topology evidence="1">Multi-pass membrane protein</topology>
    </subcellularLocation>
</comment>
<keyword evidence="3" id="KW-0813">Transport</keyword>
<dbReference type="Pfam" id="PF01544">
    <property type="entry name" value="CorA"/>
    <property type="match status" value="1"/>
</dbReference>
<evidence type="ECO:0000256" key="5">
    <source>
        <dbReference type="ARBA" id="ARBA00022692"/>
    </source>
</evidence>
<dbReference type="GO" id="GO:0050897">
    <property type="term" value="F:cobalt ion binding"/>
    <property type="evidence" value="ECO:0007669"/>
    <property type="project" value="TreeGrafter"/>
</dbReference>
<dbReference type="SUPFAM" id="SSF144083">
    <property type="entry name" value="Magnesium transport protein CorA, transmembrane region"/>
    <property type="match status" value="1"/>
</dbReference>
<keyword evidence="6 8" id="KW-1133">Transmembrane helix</keyword>
<dbReference type="STRING" id="1036808.A0A0C2YN41"/>
<accession>A0A0C2YN41</accession>
<dbReference type="InParanoid" id="A0A0C2YN41"/>
<feature type="transmembrane region" description="Helical" evidence="8">
    <location>
        <begin position="482"/>
        <end position="503"/>
    </location>
</feature>
<evidence type="ECO:0000313" key="10">
    <source>
        <dbReference type="Proteomes" id="UP000053989"/>
    </source>
</evidence>
<dbReference type="GO" id="GO:0015087">
    <property type="term" value="F:cobalt ion transmembrane transporter activity"/>
    <property type="evidence" value="ECO:0007669"/>
    <property type="project" value="TreeGrafter"/>
</dbReference>
<dbReference type="Proteomes" id="UP000053989">
    <property type="component" value="Unassembled WGS sequence"/>
</dbReference>
<evidence type="ECO:0000256" key="3">
    <source>
        <dbReference type="ARBA" id="ARBA00022448"/>
    </source>
</evidence>
<evidence type="ECO:0000313" key="9">
    <source>
        <dbReference type="EMBL" id="KIM51133.1"/>
    </source>
</evidence>
<protein>
    <submittedName>
        <fullName evidence="9">Uncharacterized protein</fullName>
    </submittedName>
</protein>
<gene>
    <name evidence="9" type="ORF">SCLCIDRAFT_1169989</name>
</gene>
<keyword evidence="4" id="KW-1003">Cell membrane</keyword>
<name>A0A0C2YN41_9AGAM</name>
<keyword evidence="10" id="KW-1185">Reference proteome</keyword>
<comment type="similarity">
    <text evidence="2">Belongs to the CorA metal ion transporter (MIT) (TC 1.A.35) family.</text>
</comment>
<dbReference type="GO" id="GO:0000287">
    <property type="term" value="F:magnesium ion binding"/>
    <property type="evidence" value="ECO:0007669"/>
    <property type="project" value="TreeGrafter"/>
</dbReference>
<dbReference type="OrthoDB" id="3231000at2759"/>
<dbReference type="SUPFAM" id="SSF143865">
    <property type="entry name" value="CorA soluble domain-like"/>
    <property type="match status" value="1"/>
</dbReference>
<dbReference type="AlphaFoldDB" id="A0A0C2YN41"/>
<evidence type="ECO:0000256" key="2">
    <source>
        <dbReference type="ARBA" id="ARBA00009765"/>
    </source>
</evidence>